<gene>
    <name evidence="2" type="ORF">SVUK_LOCUS18584</name>
</gene>
<keyword evidence="3" id="KW-1185">Reference proteome</keyword>
<organism evidence="2 3">
    <name type="scientific">Strongylus vulgaris</name>
    <name type="common">Blood worm</name>
    <dbReference type="NCBI Taxonomy" id="40348"/>
    <lineage>
        <taxon>Eukaryota</taxon>
        <taxon>Metazoa</taxon>
        <taxon>Ecdysozoa</taxon>
        <taxon>Nematoda</taxon>
        <taxon>Chromadorea</taxon>
        <taxon>Rhabditida</taxon>
        <taxon>Rhabditina</taxon>
        <taxon>Rhabditomorpha</taxon>
        <taxon>Strongyloidea</taxon>
        <taxon>Strongylidae</taxon>
        <taxon>Strongylus</taxon>
    </lineage>
</organism>
<reference evidence="2 3" key="1">
    <citation type="submission" date="2018-11" db="EMBL/GenBank/DDBJ databases">
        <authorList>
            <consortium name="Pathogen Informatics"/>
        </authorList>
    </citation>
    <scope>NUCLEOTIDE SEQUENCE [LARGE SCALE GENOMIC DNA]</scope>
</reference>
<protein>
    <submittedName>
        <fullName evidence="2">Uncharacterized protein</fullName>
    </submittedName>
</protein>
<evidence type="ECO:0000313" key="3">
    <source>
        <dbReference type="Proteomes" id="UP000270094"/>
    </source>
</evidence>
<dbReference type="EMBL" id="UYYB01124074">
    <property type="protein sequence ID" value="VDM83586.1"/>
    <property type="molecule type" value="Genomic_DNA"/>
</dbReference>
<evidence type="ECO:0000313" key="2">
    <source>
        <dbReference type="EMBL" id="VDM83586.1"/>
    </source>
</evidence>
<proteinExistence type="predicted"/>
<name>A0A3P7JJF3_STRVU</name>
<feature type="non-terminal residue" evidence="2">
    <location>
        <position position="271"/>
    </location>
</feature>
<dbReference type="AlphaFoldDB" id="A0A3P7JJF3"/>
<feature type="region of interest" description="Disordered" evidence="1">
    <location>
        <begin position="250"/>
        <end position="271"/>
    </location>
</feature>
<evidence type="ECO:0000256" key="1">
    <source>
        <dbReference type="SAM" id="MobiDB-lite"/>
    </source>
</evidence>
<dbReference type="Proteomes" id="UP000270094">
    <property type="component" value="Unassembled WGS sequence"/>
</dbReference>
<feature type="non-terminal residue" evidence="2">
    <location>
        <position position="1"/>
    </location>
</feature>
<accession>A0A3P7JJF3</accession>
<sequence length="271" mass="30255">EKQIVVLRWVLFDGPVTSGQELKQSDVVLTAVDDSDGFLMQRTESKDSQGEVIGSHANRRDVQQIVFCGVFVMKSSPQMYYQDNNALSPLGNPSSTQTFSFDDDDFTPSQQMKCEIYRCVQARGYCSDVDCASMGFKTYIDSSREREENCRSDNDCHLYLEEICWNSNSDLFPIPNSYNITVCEVAADNGEELPLTPPGPQPGIVDKKTIQEKVISVDNREELPLADPQDPGIVDKKTIQEKIISVDNCEELPLAPAGPQDPDIVDKKTIQ</sequence>